<accession>A0A0D0A6X2</accession>
<evidence type="ECO:0000313" key="2">
    <source>
        <dbReference type="EMBL" id="KIK37346.1"/>
    </source>
</evidence>
<dbReference type="GO" id="GO:0047657">
    <property type="term" value="F:alpha-1,3-glucan synthase activity"/>
    <property type="evidence" value="ECO:0007669"/>
    <property type="project" value="TreeGrafter"/>
</dbReference>
<feature type="compositionally biased region" description="Polar residues" evidence="1">
    <location>
        <begin position="474"/>
        <end position="489"/>
    </location>
</feature>
<dbReference type="GO" id="GO:0070600">
    <property type="term" value="P:fungal-type cell wall (1-&gt;3)-alpha-glucan biosynthetic process"/>
    <property type="evidence" value="ECO:0007669"/>
    <property type="project" value="TreeGrafter"/>
</dbReference>
<dbReference type="PANTHER" id="PTHR47182:SF2">
    <property type="entry name" value="CELL WALL ALPHA-1,3-GLUCAN SYNTHASE AGS1"/>
    <property type="match status" value="1"/>
</dbReference>
<reference evidence="2 3" key="1">
    <citation type="submission" date="2014-04" db="EMBL/GenBank/DDBJ databases">
        <authorList>
            <consortium name="DOE Joint Genome Institute"/>
            <person name="Kuo A."/>
            <person name="Ruytinx J."/>
            <person name="Rineau F."/>
            <person name="Colpaert J."/>
            <person name="Kohler A."/>
            <person name="Nagy L.G."/>
            <person name="Floudas D."/>
            <person name="Copeland A."/>
            <person name="Barry K.W."/>
            <person name="Cichocki N."/>
            <person name="Veneault-Fourrey C."/>
            <person name="LaButti K."/>
            <person name="Lindquist E.A."/>
            <person name="Lipzen A."/>
            <person name="Lundell T."/>
            <person name="Morin E."/>
            <person name="Murat C."/>
            <person name="Sun H."/>
            <person name="Tunlid A."/>
            <person name="Henrissat B."/>
            <person name="Grigoriev I.V."/>
            <person name="Hibbett D.S."/>
            <person name="Martin F."/>
            <person name="Nordberg H.P."/>
            <person name="Cantor M.N."/>
            <person name="Hua S.X."/>
        </authorList>
    </citation>
    <scope>NUCLEOTIDE SEQUENCE [LARGE SCALE GENOMIC DNA]</scope>
    <source>
        <strain evidence="2 3">UH-Slu-Lm8-n1</strain>
    </source>
</reference>
<dbReference type="GO" id="GO:0009277">
    <property type="term" value="C:fungal-type cell wall"/>
    <property type="evidence" value="ECO:0007669"/>
    <property type="project" value="TreeGrafter"/>
</dbReference>
<dbReference type="STRING" id="930992.A0A0D0A6X2"/>
<feature type="region of interest" description="Disordered" evidence="1">
    <location>
        <begin position="466"/>
        <end position="489"/>
    </location>
</feature>
<dbReference type="InterPro" id="IPR058655">
    <property type="entry name" value="Mok11-14/Ags1-like"/>
</dbReference>
<reference evidence="3" key="2">
    <citation type="submission" date="2015-01" db="EMBL/GenBank/DDBJ databases">
        <title>Evolutionary Origins and Diversification of the Mycorrhizal Mutualists.</title>
        <authorList>
            <consortium name="DOE Joint Genome Institute"/>
            <consortium name="Mycorrhizal Genomics Consortium"/>
            <person name="Kohler A."/>
            <person name="Kuo A."/>
            <person name="Nagy L.G."/>
            <person name="Floudas D."/>
            <person name="Copeland A."/>
            <person name="Barry K.W."/>
            <person name="Cichocki N."/>
            <person name="Veneault-Fourrey C."/>
            <person name="LaButti K."/>
            <person name="Lindquist E.A."/>
            <person name="Lipzen A."/>
            <person name="Lundell T."/>
            <person name="Morin E."/>
            <person name="Murat C."/>
            <person name="Riley R."/>
            <person name="Ohm R."/>
            <person name="Sun H."/>
            <person name="Tunlid A."/>
            <person name="Henrissat B."/>
            <person name="Grigoriev I.V."/>
            <person name="Hibbett D.S."/>
            <person name="Martin F."/>
        </authorList>
    </citation>
    <scope>NUCLEOTIDE SEQUENCE [LARGE SCALE GENOMIC DNA]</scope>
    <source>
        <strain evidence="3">UH-Slu-Lm8-n1</strain>
    </source>
</reference>
<keyword evidence="2" id="KW-0808">Transferase</keyword>
<dbReference type="AlphaFoldDB" id="A0A0D0A6X2"/>
<proteinExistence type="predicted"/>
<dbReference type="InParanoid" id="A0A0D0A6X2"/>
<organism evidence="2 3">
    <name type="scientific">Suillus luteus UH-Slu-Lm8-n1</name>
    <dbReference type="NCBI Taxonomy" id="930992"/>
    <lineage>
        <taxon>Eukaryota</taxon>
        <taxon>Fungi</taxon>
        <taxon>Dikarya</taxon>
        <taxon>Basidiomycota</taxon>
        <taxon>Agaricomycotina</taxon>
        <taxon>Agaricomycetes</taxon>
        <taxon>Agaricomycetidae</taxon>
        <taxon>Boletales</taxon>
        <taxon>Suillineae</taxon>
        <taxon>Suillaceae</taxon>
        <taxon>Suillus</taxon>
    </lineage>
</organism>
<dbReference type="PANTHER" id="PTHR47182">
    <property type="entry name" value="CELL WALL ALPHA-1,3-GLUCAN SYNTHASE AGS1-RELATED"/>
    <property type="match status" value="1"/>
</dbReference>
<keyword evidence="3" id="KW-1185">Reference proteome</keyword>
<sequence>MQLPAAPVTSPIYTYVQTVKQVLRLLPISGKEPLHGLSGQFLFMGYVGHAHQLSPIYARLSLLFSVNISYLCVCLQWPEECLALACPPHNILRNVGFLLLVNDNTRFSIYKIELGGSAFLNDYRTNYCAPNSHGGISPIWLLDQLAGVQFTPATYPHGFPPPAPLISVDVPAWETSFSQSPPSQPVIAPTMLHQSLEQLTTTSFIRALRYNQTTYKQLSSEPLTIVNDDGSETIVGWSYLRNCFLDFYINITSKLRKIRRGSTSPLAGFANNKGQKIEKILELIVVLNSSDRKKVHKAICSLIRMQAFKEVLWAVLLQPIAELAEGNTRLADLHSDAIQTWTGYLRKGIVGVLITLMYQAFTLQIPSDATNLKAPGLHPRIMAALDEMYMHPDRFPTFFQVAHELPSLQETNVLVMDPKNKVPKFVMDKMGVRRMKTLSDLMPIDAVFTSDFKVPHAQFVFPASSDADEMHSEPTPTTLDQTSETLSGPNTTTLVRTLMLTLRPGMHLMLSGSNGDGKTAVAHVSIPSNRVTPIPTLEELESLLNAAHLGYLVDREGGWDAVKEWRDVLSGGEKQTMASLLPPSLPTSDLIGNTTECTSKESVTPITEEIFGNKPNADIIGWPEDKNKWRKVLIAMLEYEIIDWKLKVKIGGLGVMSSLMGTAMMDVDTIWVIPKVKDLEYPAGEPAEPIEVVIFDEPYLIKVETHVLDNVTYVILDSPIFHAQTKSDPSPAPLAVVLDLV</sequence>
<dbReference type="Proteomes" id="UP000054485">
    <property type="component" value="Unassembled WGS sequence"/>
</dbReference>
<dbReference type="EMBL" id="KN835458">
    <property type="protein sequence ID" value="KIK37346.1"/>
    <property type="molecule type" value="Genomic_DNA"/>
</dbReference>
<dbReference type="OrthoDB" id="2638440at2759"/>
<evidence type="ECO:0000313" key="3">
    <source>
        <dbReference type="Proteomes" id="UP000054485"/>
    </source>
</evidence>
<dbReference type="HOGENOM" id="CLU_374761_0_0_1"/>
<protein>
    <submittedName>
        <fullName evidence="2">Glycosyltransferase family 5 protein</fullName>
    </submittedName>
</protein>
<evidence type="ECO:0000256" key="1">
    <source>
        <dbReference type="SAM" id="MobiDB-lite"/>
    </source>
</evidence>
<gene>
    <name evidence="2" type="ORF">CY34DRAFT_15774</name>
</gene>
<name>A0A0D0A6X2_9AGAM</name>